<evidence type="ECO:0000313" key="4">
    <source>
        <dbReference type="Proteomes" id="UP000280344"/>
    </source>
</evidence>
<dbReference type="OrthoDB" id="9806942at2"/>
<dbReference type="InterPro" id="IPR007161">
    <property type="entry name" value="DUF364"/>
</dbReference>
<gene>
    <name evidence="3" type="ORF">EJ997_05255</name>
</gene>
<proteinExistence type="predicted"/>
<dbReference type="SUPFAM" id="SSF159713">
    <property type="entry name" value="Dhaf3308-like"/>
    <property type="match status" value="1"/>
</dbReference>
<evidence type="ECO:0000313" key="3">
    <source>
        <dbReference type="EMBL" id="AZQ76840.1"/>
    </source>
</evidence>
<dbReference type="Proteomes" id="UP000280344">
    <property type="component" value="Chromosome"/>
</dbReference>
<accession>A0A3S9PWT1</accession>
<protein>
    <recommendedName>
        <fullName evidence="5">DUF364 domain-containing protein</fullName>
    </recommendedName>
</protein>
<dbReference type="KEGG" id="flh:EJ997_05255"/>
<dbReference type="EMBL" id="CP034593">
    <property type="protein sequence ID" value="AZQ76840.1"/>
    <property type="molecule type" value="Genomic_DNA"/>
</dbReference>
<evidence type="ECO:0000259" key="1">
    <source>
        <dbReference type="Pfam" id="PF04016"/>
    </source>
</evidence>
<feature type="domain" description="DUF4213" evidence="2">
    <location>
        <begin position="8"/>
        <end position="89"/>
    </location>
</feature>
<dbReference type="Gene3D" id="3.40.50.11590">
    <property type="match status" value="1"/>
</dbReference>
<feature type="domain" description="Putative heavy-metal chelation" evidence="1">
    <location>
        <begin position="113"/>
        <end position="235"/>
    </location>
</feature>
<evidence type="ECO:0008006" key="5">
    <source>
        <dbReference type="Google" id="ProtNLM"/>
    </source>
</evidence>
<dbReference type="Gene3D" id="3.30.390.100">
    <property type="match status" value="1"/>
</dbReference>
<dbReference type="AlphaFoldDB" id="A0A3S9PWT1"/>
<evidence type="ECO:0000259" key="2">
    <source>
        <dbReference type="Pfam" id="PF13938"/>
    </source>
</evidence>
<dbReference type="RefSeq" id="WP_126703646.1">
    <property type="nucleotide sequence ID" value="NZ_CP034593.1"/>
</dbReference>
<organism evidence="3 4">
    <name type="scientific">Flaviflexus ciconiae</name>
    <dbReference type="NCBI Taxonomy" id="2496867"/>
    <lineage>
        <taxon>Bacteria</taxon>
        <taxon>Bacillati</taxon>
        <taxon>Actinomycetota</taxon>
        <taxon>Actinomycetes</taxon>
        <taxon>Actinomycetales</taxon>
        <taxon>Actinomycetaceae</taxon>
        <taxon>Flaviflexus</taxon>
    </lineage>
</organism>
<name>A0A3S9PWT1_9ACTO</name>
<keyword evidence="4" id="KW-1185">Reference proteome</keyword>
<dbReference type="Pfam" id="PF13938">
    <property type="entry name" value="DUF4213"/>
    <property type="match status" value="1"/>
</dbReference>
<dbReference type="InterPro" id="IPR025251">
    <property type="entry name" value="DUF4213"/>
</dbReference>
<dbReference type="Pfam" id="PF04016">
    <property type="entry name" value="DUF364"/>
    <property type="match status" value="1"/>
</dbReference>
<sequence>MSNPWALYDNLIDAIDASAKVSDYQVGNIWTRVTADDGTSGVAMTTDVRTRPSISTESLIGRPLREAAMLVRSWNLAEAGIGVAAINAWHNHPGRIPSCGYRFPENTEGTEGAFDTYAELVQGKKVATIGHFRFIENRFEGVGELCIIERRPRDNDYPDTASEYILPEQDFVFITGSTLVNKTLPRLLELSQDAYVVLTGPSSTMSPILYDYGVNGLSGLVCTNPEHLTEILRGTGRGFPSAAGTMVDFAKVKPEL</sequence>
<reference evidence="3 4" key="1">
    <citation type="submission" date="2018-12" db="EMBL/GenBank/DDBJ databases">
        <title>Complete genome sequence of Flaviflexus sp. H23T48.</title>
        <authorList>
            <person name="Bae J.-W."/>
            <person name="Lee J.-Y."/>
        </authorList>
    </citation>
    <scope>NUCLEOTIDE SEQUENCE [LARGE SCALE GENOMIC DNA]</scope>
    <source>
        <strain evidence="3 4">H23T48</strain>
    </source>
</reference>